<reference evidence="3 4" key="1">
    <citation type="journal article" date="2015" name="Genome Biol. Evol.">
        <title>Phylogenomic analyses indicate that early fungi evolved digesting cell walls of algal ancestors of land plants.</title>
        <authorList>
            <person name="Chang Y."/>
            <person name="Wang S."/>
            <person name="Sekimoto S."/>
            <person name="Aerts A.L."/>
            <person name="Choi C."/>
            <person name="Clum A."/>
            <person name="LaButti K.M."/>
            <person name="Lindquist E.A."/>
            <person name="Yee Ngan C."/>
            <person name="Ohm R.A."/>
            <person name="Salamov A.A."/>
            <person name="Grigoriev I.V."/>
            <person name="Spatafora J.W."/>
            <person name="Berbee M.L."/>
        </authorList>
    </citation>
    <scope>NUCLEOTIDE SEQUENCE [LARGE SCALE GENOMIC DNA]</scope>
    <source>
        <strain evidence="3 4">JEL478</strain>
    </source>
</reference>
<dbReference type="InterPro" id="IPR002035">
    <property type="entry name" value="VWF_A"/>
</dbReference>
<sequence length="499" mass="54633">MLPNFEEFCAAVEQPWATHYVAYANGELPSVSSVVNTPDEDLRQVPAQSADALGARHSEPMISIQYHCARAQMTGVTLAVLELRAKAIEEGCVPTDIVLVIDTSASMDRVIPVFKLAIEKFANRQQTDSRLAIVLFSTSARAVLGFTVLCSDNVRIFEKAVSCLSGNTGSPIDTATNVSAGIALAIQLLDARCKQTKQRTGLIFLASDGLNTVAQSTLVYPRLALTAHERGYCMHTFVPACVVTFRDYNMVKLAEMTGGHLHRFSDATELADMWCEEVESARHAVGSDICIDLQVFRPLQWLFVYGGILNHSDSAQMLADQLEKFFTEKRKKALDTAENALYFSGYMEIVQNVREFEVFLEGRGMRPISARAARQVLGKTDADAGSAESTTAHSRTRAAMLTISATHDWGQEDATTDDDAKRARKSSAVSSDGGRMITLGHDRKSTKDSSSSLLEGISVLTKFDEECSGSRRETEEDEGIIYVCASEQLPRSINSLARD</sequence>
<dbReference type="SUPFAM" id="SSF53300">
    <property type="entry name" value="vWA-like"/>
    <property type="match status" value="1"/>
</dbReference>
<dbReference type="EMBL" id="KQ965832">
    <property type="protein sequence ID" value="KXS10213.1"/>
    <property type="molecule type" value="Genomic_DNA"/>
</dbReference>
<keyword evidence="4" id="KW-1185">Reference proteome</keyword>
<dbReference type="CDD" id="cd00198">
    <property type="entry name" value="vWFA"/>
    <property type="match status" value="1"/>
</dbReference>
<accession>A0A139A1H5</accession>
<dbReference type="PROSITE" id="PS50234">
    <property type="entry name" value="VWFA"/>
    <property type="match status" value="1"/>
</dbReference>
<organism evidence="3 4">
    <name type="scientific">Gonapodya prolifera (strain JEL478)</name>
    <name type="common">Monoblepharis prolifera</name>
    <dbReference type="NCBI Taxonomy" id="1344416"/>
    <lineage>
        <taxon>Eukaryota</taxon>
        <taxon>Fungi</taxon>
        <taxon>Fungi incertae sedis</taxon>
        <taxon>Chytridiomycota</taxon>
        <taxon>Chytridiomycota incertae sedis</taxon>
        <taxon>Monoblepharidomycetes</taxon>
        <taxon>Monoblepharidales</taxon>
        <taxon>Gonapodyaceae</taxon>
        <taxon>Gonapodya</taxon>
    </lineage>
</organism>
<dbReference type="InterPro" id="IPR036465">
    <property type="entry name" value="vWFA_dom_sf"/>
</dbReference>
<gene>
    <name evidence="3" type="ORF">M427DRAFT_48503</name>
</gene>
<dbReference type="PANTHER" id="PTHR10579">
    <property type="entry name" value="CALCIUM-ACTIVATED CHLORIDE CHANNEL REGULATOR"/>
    <property type="match status" value="1"/>
</dbReference>
<proteinExistence type="predicted"/>
<dbReference type="Gene3D" id="3.40.50.410">
    <property type="entry name" value="von Willebrand factor, type A domain"/>
    <property type="match status" value="1"/>
</dbReference>
<dbReference type="AlphaFoldDB" id="A0A139A1H5"/>
<feature type="domain" description="VWFA" evidence="2">
    <location>
        <begin position="96"/>
        <end position="209"/>
    </location>
</feature>
<evidence type="ECO:0000256" key="1">
    <source>
        <dbReference type="SAM" id="MobiDB-lite"/>
    </source>
</evidence>
<dbReference type="SMART" id="SM00327">
    <property type="entry name" value="VWA"/>
    <property type="match status" value="1"/>
</dbReference>
<evidence type="ECO:0000313" key="4">
    <source>
        <dbReference type="Proteomes" id="UP000070544"/>
    </source>
</evidence>
<feature type="region of interest" description="Disordered" evidence="1">
    <location>
        <begin position="407"/>
        <end position="450"/>
    </location>
</feature>
<protein>
    <recommendedName>
        <fullName evidence="2">VWFA domain-containing protein</fullName>
    </recommendedName>
</protein>
<dbReference type="Proteomes" id="UP000070544">
    <property type="component" value="Unassembled WGS sequence"/>
</dbReference>
<dbReference type="InterPro" id="IPR051266">
    <property type="entry name" value="CLCR"/>
</dbReference>
<evidence type="ECO:0000259" key="2">
    <source>
        <dbReference type="PROSITE" id="PS50234"/>
    </source>
</evidence>
<name>A0A139A1H5_GONPJ</name>
<dbReference type="PANTHER" id="PTHR10579:SF43">
    <property type="entry name" value="ZINC FINGER (C3HC4-TYPE RING FINGER) FAMILY PROTEIN"/>
    <property type="match status" value="1"/>
</dbReference>
<dbReference type="Pfam" id="PF13519">
    <property type="entry name" value="VWA_2"/>
    <property type="match status" value="1"/>
</dbReference>
<evidence type="ECO:0000313" key="3">
    <source>
        <dbReference type="EMBL" id="KXS10213.1"/>
    </source>
</evidence>